<evidence type="ECO:0000313" key="2">
    <source>
        <dbReference type="Proteomes" id="UP001154282"/>
    </source>
</evidence>
<sequence length="78" mass="8739">MLQLAAVLKGDNVLSSYPSEIGKQMTVKEGTAYMEDAVRRFFQAGVYAKKMGVDEEQIVQMKPSLTTRRSSKPAYEHP</sequence>
<dbReference type="Proteomes" id="UP001154282">
    <property type="component" value="Unassembled WGS sequence"/>
</dbReference>
<dbReference type="AlphaFoldDB" id="A0AAV0QAI5"/>
<comment type="caution">
    <text evidence="1">The sequence shown here is derived from an EMBL/GenBank/DDBJ whole genome shotgun (WGS) entry which is preliminary data.</text>
</comment>
<dbReference type="EMBL" id="CAMGYJ010000009">
    <property type="protein sequence ID" value="CAI0541881.1"/>
    <property type="molecule type" value="Genomic_DNA"/>
</dbReference>
<evidence type="ECO:0000313" key="1">
    <source>
        <dbReference type="EMBL" id="CAI0541881.1"/>
    </source>
</evidence>
<keyword evidence="2" id="KW-1185">Reference proteome</keyword>
<reference evidence="1" key="1">
    <citation type="submission" date="2022-08" db="EMBL/GenBank/DDBJ databases">
        <authorList>
            <person name="Gutierrez-Valencia J."/>
        </authorList>
    </citation>
    <scope>NUCLEOTIDE SEQUENCE</scope>
</reference>
<accession>A0AAV0QAI5</accession>
<protein>
    <submittedName>
        <fullName evidence="1">Uncharacterized protein</fullName>
    </submittedName>
</protein>
<organism evidence="1 2">
    <name type="scientific">Linum tenue</name>
    <dbReference type="NCBI Taxonomy" id="586396"/>
    <lineage>
        <taxon>Eukaryota</taxon>
        <taxon>Viridiplantae</taxon>
        <taxon>Streptophyta</taxon>
        <taxon>Embryophyta</taxon>
        <taxon>Tracheophyta</taxon>
        <taxon>Spermatophyta</taxon>
        <taxon>Magnoliopsida</taxon>
        <taxon>eudicotyledons</taxon>
        <taxon>Gunneridae</taxon>
        <taxon>Pentapetalae</taxon>
        <taxon>rosids</taxon>
        <taxon>fabids</taxon>
        <taxon>Malpighiales</taxon>
        <taxon>Linaceae</taxon>
        <taxon>Linum</taxon>
    </lineage>
</organism>
<gene>
    <name evidence="1" type="ORF">LITE_LOCUS42270</name>
</gene>
<proteinExistence type="predicted"/>
<name>A0AAV0QAI5_9ROSI</name>